<dbReference type="STRING" id="1409788.NC99_00160"/>
<proteinExistence type="predicted"/>
<gene>
    <name evidence="1" type="ORF">NC99_00160</name>
</gene>
<keyword evidence="2" id="KW-1185">Reference proteome</keyword>
<dbReference type="EMBL" id="LGIA01000002">
    <property type="protein sequence ID" value="KOH47154.1"/>
    <property type="molecule type" value="Genomic_DNA"/>
</dbReference>
<organism evidence="1 2">
    <name type="scientific">Sunxiuqinia dokdonensis</name>
    <dbReference type="NCBI Taxonomy" id="1409788"/>
    <lineage>
        <taxon>Bacteria</taxon>
        <taxon>Pseudomonadati</taxon>
        <taxon>Bacteroidota</taxon>
        <taxon>Bacteroidia</taxon>
        <taxon>Marinilabiliales</taxon>
        <taxon>Prolixibacteraceae</taxon>
        <taxon>Sunxiuqinia</taxon>
    </lineage>
</organism>
<name>A0A0L8VFC6_9BACT</name>
<evidence type="ECO:0000313" key="2">
    <source>
        <dbReference type="Proteomes" id="UP000036958"/>
    </source>
</evidence>
<dbReference type="Pfam" id="PF25593">
    <property type="entry name" value="GldD_lipo"/>
    <property type="match status" value="1"/>
</dbReference>
<comment type="caution">
    <text evidence="1">The sequence shown here is derived from an EMBL/GenBank/DDBJ whole genome shotgun (WGS) entry which is preliminary data.</text>
</comment>
<sequence length="190" mass="21896">MQNRMIFIGALLLLLATCKKEYTPKPRGYFRIDFPEKTYHALKQDLPYSFEIADYSEARSMSTGHADSSWITISTPKNKADLHLSYAQLNNDLKKHLEESRRLAYDHSIKADAIEERLFVNPDKSVYGTIYSIEGNAASPIQFYLTDSSRHFLRGALYIREVPNIDSIRPVIDFLRPDIIHLIETSSRKP</sequence>
<dbReference type="OrthoDB" id="679501at2"/>
<accession>A0A0L8VFC6</accession>
<dbReference type="Proteomes" id="UP000036958">
    <property type="component" value="Unassembled WGS sequence"/>
</dbReference>
<dbReference type="NCBIfam" id="TIGR03512">
    <property type="entry name" value="GldD_lipo"/>
    <property type="match status" value="1"/>
</dbReference>
<dbReference type="InterPro" id="IPR019850">
    <property type="entry name" value="GldD-like"/>
</dbReference>
<dbReference type="PATRIC" id="fig|1409788.3.peg.17"/>
<dbReference type="RefSeq" id="WP_053178578.1">
    <property type="nucleotide sequence ID" value="NZ_LGIA01000002.1"/>
</dbReference>
<reference evidence="2" key="1">
    <citation type="submission" date="2015-07" db="EMBL/GenBank/DDBJ databases">
        <title>Genome sequencing of Sunxiuqinia dokdonensis strain SK.</title>
        <authorList>
            <person name="Ahn S."/>
            <person name="Kim B.-C."/>
        </authorList>
    </citation>
    <scope>NUCLEOTIDE SEQUENCE [LARGE SCALE GENOMIC DNA]</scope>
    <source>
        <strain evidence="2">SK</strain>
    </source>
</reference>
<dbReference type="AlphaFoldDB" id="A0A0L8VFC6"/>
<evidence type="ECO:0000313" key="1">
    <source>
        <dbReference type="EMBL" id="KOH47154.1"/>
    </source>
</evidence>
<protein>
    <submittedName>
        <fullName evidence="1">Gliding motility protein GldD</fullName>
    </submittedName>
</protein>